<protein>
    <submittedName>
        <fullName evidence="3">CYTH domain-containing protein</fullName>
    </submittedName>
</protein>
<dbReference type="RefSeq" id="WP_011276224.1">
    <property type="nucleotide sequence ID" value="NZ_BKAY01000026.1"/>
</dbReference>
<name>A0A2A1K8E0_STAHA</name>
<dbReference type="InterPro" id="IPR009195">
    <property type="entry name" value="Uncharacterised_YjbK"/>
</dbReference>
<dbReference type="PIRSF" id="PIRSF012526">
    <property type="entry name" value="CYTH_UCP012526"/>
    <property type="match status" value="1"/>
</dbReference>
<dbReference type="InterPro" id="IPR033469">
    <property type="entry name" value="CYTH-like_dom_sf"/>
</dbReference>
<dbReference type="STRING" id="1283.ShL2_01816"/>
<dbReference type="SMART" id="SM01118">
    <property type="entry name" value="CYTH"/>
    <property type="match status" value="1"/>
</dbReference>
<feature type="domain" description="CYTH" evidence="1">
    <location>
        <begin position="4"/>
        <end position="191"/>
    </location>
</feature>
<dbReference type="GeneID" id="93781316"/>
<dbReference type="EMBL" id="PGWX01000316">
    <property type="protein sequence ID" value="PPJ74433.1"/>
    <property type="molecule type" value="Genomic_DNA"/>
</dbReference>
<keyword evidence="5" id="KW-1185">Reference proteome</keyword>
<dbReference type="AlphaFoldDB" id="A0A2A1K8E0"/>
<gene>
    <name evidence="3" type="ORF">CV019_07725</name>
    <name evidence="2" type="ORF">RO950_12070</name>
</gene>
<dbReference type="KEGG" id="shh:ShL2_01816"/>
<accession>A0A2A1K8E0</accession>
<sequence>MATNNEIEFKQLLSKDVYDKFKYTFFEDKEPFIQINYYIDTPNFTLRDHKSALRIRVKNDTYEMTLKVPADVGLMEYNHMVKHIPKTGDVIFNNSLPEDIREIVESYGINDNELTILGALRTARLETNYKNELLVLDRSDYFDKVDYELEFEVTDYNNGLKKFHSLLEEFNLEHTVPNNKVQRFFDYKNQIDK</sequence>
<evidence type="ECO:0000313" key="5">
    <source>
        <dbReference type="Proteomes" id="UP001269271"/>
    </source>
</evidence>
<evidence type="ECO:0000259" key="1">
    <source>
        <dbReference type="PROSITE" id="PS51707"/>
    </source>
</evidence>
<reference evidence="2 5" key="2">
    <citation type="submission" date="2023-08" db="EMBL/GenBank/DDBJ databases">
        <title>Genomic surveillance of Staphylococcus haemolyticus neonatal outbreak in southern France.</title>
        <authorList>
            <person name="Magnan C."/>
            <person name="Morsli M."/>
            <person name="Thiery B."/>
            <person name="Salipante F."/>
            <person name="Attar J."/>
            <person name="Massimo D.M."/>
            <person name="Ory J."/>
            <person name="Pantel A."/>
            <person name="Lavigne J.-P."/>
        </authorList>
    </citation>
    <scope>NUCLEOTIDE SEQUENCE [LARGE SCALE GENOMIC DNA]</scope>
    <source>
        <strain evidence="2 5">NSH026</strain>
    </source>
</reference>
<evidence type="ECO:0000313" key="4">
    <source>
        <dbReference type="Proteomes" id="UP000238153"/>
    </source>
</evidence>
<dbReference type="Gene3D" id="2.40.320.10">
    <property type="entry name" value="Hypothetical Protein Pfu-838710-001"/>
    <property type="match status" value="1"/>
</dbReference>
<evidence type="ECO:0000313" key="3">
    <source>
        <dbReference type="EMBL" id="PPJ74433.1"/>
    </source>
</evidence>
<dbReference type="OMA" id="HAEQTMK"/>
<reference evidence="3 4" key="1">
    <citation type="submission" date="2017-11" db="EMBL/GenBank/DDBJ databases">
        <authorList>
            <person name="Founou R.C."/>
            <person name="Founou L."/>
            <person name="Allam M."/>
            <person name="Ismail A."/>
            <person name="Essack S.Y."/>
        </authorList>
    </citation>
    <scope>NUCLEOTIDE SEQUENCE [LARGE SCALE GENOMIC DNA]</scope>
    <source>
        <strain evidence="3 4">G811N2B1</strain>
    </source>
</reference>
<dbReference type="SUPFAM" id="SSF55154">
    <property type="entry name" value="CYTH-like phosphatases"/>
    <property type="match status" value="1"/>
</dbReference>
<evidence type="ECO:0000313" key="2">
    <source>
        <dbReference type="EMBL" id="MDT4287703.1"/>
    </source>
</evidence>
<dbReference type="InterPro" id="IPR023577">
    <property type="entry name" value="CYTH_domain"/>
</dbReference>
<dbReference type="Proteomes" id="UP001269271">
    <property type="component" value="Unassembled WGS sequence"/>
</dbReference>
<dbReference type="PROSITE" id="PS51707">
    <property type="entry name" value="CYTH"/>
    <property type="match status" value="1"/>
</dbReference>
<dbReference type="Pfam" id="PF01928">
    <property type="entry name" value="CYTH"/>
    <property type="match status" value="1"/>
</dbReference>
<organism evidence="3 4">
    <name type="scientific">Staphylococcus haemolyticus</name>
    <dbReference type="NCBI Taxonomy" id="1283"/>
    <lineage>
        <taxon>Bacteria</taxon>
        <taxon>Bacillati</taxon>
        <taxon>Bacillota</taxon>
        <taxon>Bacilli</taxon>
        <taxon>Bacillales</taxon>
        <taxon>Staphylococcaceae</taxon>
        <taxon>Staphylococcus</taxon>
    </lineage>
</organism>
<comment type="caution">
    <text evidence="3">The sequence shown here is derived from an EMBL/GenBank/DDBJ whole genome shotgun (WGS) entry which is preliminary data.</text>
</comment>
<proteinExistence type="predicted"/>
<dbReference type="Proteomes" id="UP000238153">
    <property type="component" value="Unassembled WGS sequence"/>
</dbReference>
<dbReference type="CDD" id="cd07762">
    <property type="entry name" value="CYTH-like_Pase_1"/>
    <property type="match status" value="1"/>
</dbReference>
<dbReference type="EMBL" id="JAVSOO010000048">
    <property type="protein sequence ID" value="MDT4287703.1"/>
    <property type="molecule type" value="Genomic_DNA"/>
</dbReference>